<accession>A0A392TQC4</accession>
<dbReference type="EMBL" id="LXQA010631445">
    <property type="protein sequence ID" value="MCI63118.1"/>
    <property type="molecule type" value="Genomic_DNA"/>
</dbReference>
<comment type="caution">
    <text evidence="2">The sequence shown here is derived from an EMBL/GenBank/DDBJ whole genome shotgun (WGS) entry which is preliminary data.</text>
</comment>
<organism evidence="2 3">
    <name type="scientific">Trifolium medium</name>
    <dbReference type="NCBI Taxonomy" id="97028"/>
    <lineage>
        <taxon>Eukaryota</taxon>
        <taxon>Viridiplantae</taxon>
        <taxon>Streptophyta</taxon>
        <taxon>Embryophyta</taxon>
        <taxon>Tracheophyta</taxon>
        <taxon>Spermatophyta</taxon>
        <taxon>Magnoliopsida</taxon>
        <taxon>eudicotyledons</taxon>
        <taxon>Gunneridae</taxon>
        <taxon>Pentapetalae</taxon>
        <taxon>rosids</taxon>
        <taxon>fabids</taxon>
        <taxon>Fabales</taxon>
        <taxon>Fabaceae</taxon>
        <taxon>Papilionoideae</taxon>
        <taxon>50 kb inversion clade</taxon>
        <taxon>NPAAA clade</taxon>
        <taxon>Hologalegina</taxon>
        <taxon>IRL clade</taxon>
        <taxon>Trifolieae</taxon>
        <taxon>Trifolium</taxon>
    </lineage>
</organism>
<dbReference type="Proteomes" id="UP000265520">
    <property type="component" value="Unassembled WGS sequence"/>
</dbReference>
<sequence length="21" mass="2392">MAMRSLQPQVKAIQKQYAGDQ</sequence>
<proteinExistence type="predicted"/>
<keyword evidence="3" id="KW-1185">Reference proteome</keyword>
<feature type="non-terminal residue" evidence="2">
    <location>
        <position position="21"/>
    </location>
</feature>
<evidence type="ECO:0000256" key="1">
    <source>
        <dbReference type="SAM" id="MobiDB-lite"/>
    </source>
</evidence>
<name>A0A392TQC4_9FABA</name>
<evidence type="ECO:0000313" key="3">
    <source>
        <dbReference type="Proteomes" id="UP000265520"/>
    </source>
</evidence>
<feature type="region of interest" description="Disordered" evidence="1">
    <location>
        <begin position="1"/>
        <end position="21"/>
    </location>
</feature>
<protein>
    <submittedName>
        <fullName evidence="2">Uncharacterized protein</fullName>
    </submittedName>
</protein>
<reference evidence="2 3" key="1">
    <citation type="journal article" date="2018" name="Front. Plant Sci.">
        <title>Red Clover (Trifolium pratense) and Zigzag Clover (T. medium) - A Picture of Genomic Similarities and Differences.</title>
        <authorList>
            <person name="Dluhosova J."/>
            <person name="Istvanek J."/>
            <person name="Nedelnik J."/>
            <person name="Repkova J."/>
        </authorList>
    </citation>
    <scope>NUCLEOTIDE SEQUENCE [LARGE SCALE GENOMIC DNA]</scope>
    <source>
        <strain evidence="3">cv. 10/8</strain>
        <tissue evidence="2">Leaf</tissue>
    </source>
</reference>
<evidence type="ECO:0000313" key="2">
    <source>
        <dbReference type="EMBL" id="MCI63118.1"/>
    </source>
</evidence>
<dbReference type="AlphaFoldDB" id="A0A392TQC4"/>